<dbReference type="AlphaFoldDB" id="A0A078S273"/>
<gene>
    <name evidence="1" type="ORF">M094_1805</name>
</gene>
<evidence type="ECO:0000313" key="1">
    <source>
        <dbReference type="EMBL" id="KDS49701.1"/>
    </source>
</evidence>
<proteinExistence type="predicted"/>
<reference evidence="1 2" key="1">
    <citation type="submission" date="2014-04" db="EMBL/GenBank/DDBJ databases">
        <authorList>
            <person name="Sears C."/>
            <person name="Carroll K."/>
            <person name="Sack B.R."/>
            <person name="Qadri F."/>
            <person name="Myers L.L."/>
            <person name="Chung G.-T."/>
            <person name="Escheverria P."/>
            <person name="Fraser C.M."/>
            <person name="Sadzewicz L."/>
            <person name="Shefchek K.A."/>
            <person name="Tallon L."/>
            <person name="Das S.P."/>
            <person name="Daugherty S."/>
            <person name="Mongodin E.F."/>
        </authorList>
    </citation>
    <scope>NUCLEOTIDE SEQUENCE [LARGE SCALE GENOMIC DNA]</scope>
    <source>
        <strain evidence="1 2">3978 T3 ii</strain>
    </source>
</reference>
<sequence>MPGCLNQYGDEEFNLYYFRLNVTFVVCFETKKIASCCLVAYLCMVEKHN</sequence>
<evidence type="ECO:0000313" key="2">
    <source>
        <dbReference type="Proteomes" id="UP000028013"/>
    </source>
</evidence>
<organism evidence="1 2">
    <name type="scientific">Bacteroides uniformis str. 3978 T3 ii</name>
    <dbReference type="NCBI Taxonomy" id="1339349"/>
    <lineage>
        <taxon>Bacteria</taxon>
        <taxon>Pseudomonadati</taxon>
        <taxon>Bacteroidota</taxon>
        <taxon>Bacteroidia</taxon>
        <taxon>Bacteroidales</taxon>
        <taxon>Bacteroidaceae</taxon>
        <taxon>Bacteroides</taxon>
    </lineage>
</organism>
<protein>
    <submittedName>
        <fullName evidence="1">Uncharacterized protein</fullName>
    </submittedName>
</protein>
<comment type="caution">
    <text evidence="1">The sequence shown here is derived from an EMBL/GenBank/DDBJ whole genome shotgun (WGS) entry which is preliminary data.</text>
</comment>
<accession>A0A078S273</accession>
<dbReference type="Proteomes" id="UP000028013">
    <property type="component" value="Unassembled WGS sequence"/>
</dbReference>
<name>A0A078S273_BACUN</name>
<dbReference type="EMBL" id="JNHN01000175">
    <property type="protein sequence ID" value="KDS49701.1"/>
    <property type="molecule type" value="Genomic_DNA"/>
</dbReference>